<dbReference type="Proteomes" id="UP001311915">
    <property type="component" value="Unassembled WGS sequence"/>
</dbReference>
<keyword evidence="3" id="KW-1185">Reference proteome</keyword>
<accession>A0AAV9L2I5</accession>
<keyword evidence="1" id="KW-0812">Transmembrane</keyword>
<dbReference type="AlphaFoldDB" id="A0AAV9L2I5"/>
<evidence type="ECO:0000313" key="3">
    <source>
        <dbReference type="Proteomes" id="UP001311915"/>
    </source>
</evidence>
<organism evidence="2 3">
    <name type="scientific">Solanum pinnatisectum</name>
    <name type="common">tansyleaf nightshade</name>
    <dbReference type="NCBI Taxonomy" id="50273"/>
    <lineage>
        <taxon>Eukaryota</taxon>
        <taxon>Viridiplantae</taxon>
        <taxon>Streptophyta</taxon>
        <taxon>Embryophyta</taxon>
        <taxon>Tracheophyta</taxon>
        <taxon>Spermatophyta</taxon>
        <taxon>Magnoliopsida</taxon>
        <taxon>eudicotyledons</taxon>
        <taxon>Gunneridae</taxon>
        <taxon>Pentapetalae</taxon>
        <taxon>asterids</taxon>
        <taxon>lamiids</taxon>
        <taxon>Solanales</taxon>
        <taxon>Solanaceae</taxon>
        <taxon>Solanoideae</taxon>
        <taxon>Solaneae</taxon>
        <taxon>Solanum</taxon>
    </lineage>
</organism>
<keyword evidence="1" id="KW-0472">Membrane</keyword>
<evidence type="ECO:0000313" key="2">
    <source>
        <dbReference type="EMBL" id="KAK4719633.1"/>
    </source>
</evidence>
<reference evidence="2 3" key="1">
    <citation type="submission" date="2023-10" db="EMBL/GenBank/DDBJ databases">
        <title>Genome-Wide Identification Analysis in wild type Solanum Pinnatisectum Reveals Some Genes Defensing Phytophthora Infestans.</title>
        <authorList>
            <person name="Sun C."/>
        </authorList>
    </citation>
    <scope>NUCLEOTIDE SEQUENCE [LARGE SCALE GENOMIC DNA]</scope>
    <source>
        <strain evidence="2">LQN</strain>
        <tissue evidence="2">Leaf</tissue>
    </source>
</reference>
<comment type="caution">
    <text evidence="2">The sequence shown here is derived from an EMBL/GenBank/DDBJ whole genome shotgun (WGS) entry which is preliminary data.</text>
</comment>
<feature type="transmembrane region" description="Helical" evidence="1">
    <location>
        <begin position="88"/>
        <end position="106"/>
    </location>
</feature>
<gene>
    <name evidence="2" type="ORF">R3W88_017971</name>
</gene>
<name>A0AAV9L2I5_9SOLN</name>
<protein>
    <submittedName>
        <fullName evidence="2">Uncharacterized protein</fullName>
    </submittedName>
</protein>
<dbReference type="EMBL" id="JAWPEI010000008">
    <property type="protein sequence ID" value="KAK4719633.1"/>
    <property type="molecule type" value="Genomic_DNA"/>
</dbReference>
<sequence length="115" mass="13116">MSSREPKVTHIAAPFLLRRNQATENSELTPSGETAQQFQTLTISFEQLFSQTEGAKIGQLLTSSTALPPSSSSRTHDMADKGLKLWHTLFYIGLFYNFVRCFFFQFSSKISIYFY</sequence>
<evidence type="ECO:0000256" key="1">
    <source>
        <dbReference type="SAM" id="Phobius"/>
    </source>
</evidence>
<keyword evidence="1" id="KW-1133">Transmembrane helix</keyword>
<proteinExistence type="predicted"/>